<organism evidence="2 3">
    <name type="scientific">Roseburia amylophila</name>
    <dbReference type="NCBI Taxonomy" id="2981794"/>
    <lineage>
        <taxon>Bacteria</taxon>
        <taxon>Bacillati</taxon>
        <taxon>Bacillota</taxon>
        <taxon>Clostridia</taxon>
        <taxon>Lachnospirales</taxon>
        <taxon>Lachnospiraceae</taxon>
        <taxon>Roseburia</taxon>
    </lineage>
</organism>
<evidence type="ECO:0000313" key="2">
    <source>
        <dbReference type="EMBL" id="MCU6717680.1"/>
    </source>
</evidence>
<keyword evidence="3" id="KW-1185">Reference proteome</keyword>
<dbReference type="EMBL" id="JAOQKI010000016">
    <property type="protein sequence ID" value="MCU6717680.1"/>
    <property type="molecule type" value="Genomic_DNA"/>
</dbReference>
<sequence>MDKIEYWVQIIREYILNNNLNVDKATFLTIVIGQITIYGILLTFYQFVASYQGSEIGINRYLGINIKEFFVKKKIKVFNNFISKKGFGIIVILEILYKPFITIYRAVLPIKTISIMNFIWFGFAITYFVLFVIIFYQCTKSVLVIKMLSDAKTQEFVMEDINRIFLKKTVKDRIKYTNIELLRKDFRCLYYAIKDDDNYGLQEKYDKLISFIFEDYRKQKEHEFSLGKKYNIEFKNQKNWIYNTKKEVSLLQEIIDEKYFRVDKENIEKIMNFYLDVCKQNISRAELEGYDQINYNKYISLSLNENNSIFDASGWKEVLLEIYIKMDDERRQSLIHRLYIEICNRQELYASYCDECLKSFITMEVNDIFKEKRKQKDVIDLFGTIINEENFNDYLTEIIRDRIDYYNKIDIEEILKQLSKQNCTYLFTYIVMYYSLYRFRLEWEFFNIKMLRVLWNYHGDMKSDEEAVIQKIKNTNIGHRFEKKMYTKLMEYIDASPNGNLFNTVCKDGILDAFYIWTIKSSVTNSDEVMYCIYQDDYDMASQIAIINEVSKHDELLECQTIAEWLQYMKYKTFAGQTSFPEKLEISLRCLLLTGMHVLVVIAFMREKSYLRADIFGIYILIKINELSHKVQNQDDIKGIVRNAFIARNMNVDEYIDMIERECSICRSEINYVQKEKMKEYLLKTF</sequence>
<feature type="transmembrane region" description="Helical" evidence="1">
    <location>
        <begin position="118"/>
        <end position="136"/>
    </location>
</feature>
<evidence type="ECO:0000313" key="3">
    <source>
        <dbReference type="Proteomes" id="UP001209666"/>
    </source>
</evidence>
<evidence type="ECO:0000256" key="1">
    <source>
        <dbReference type="SAM" id="Phobius"/>
    </source>
</evidence>
<keyword evidence="1" id="KW-1133">Transmembrane helix</keyword>
<reference evidence="2 3" key="1">
    <citation type="journal article" date="2021" name="ISME Commun">
        <title>Automated analysis of genomic sequences facilitates high-throughput and comprehensive description of bacteria.</title>
        <authorList>
            <person name="Hitch T.C.A."/>
        </authorList>
    </citation>
    <scope>NUCLEOTIDE SEQUENCE [LARGE SCALE GENOMIC DNA]</scope>
    <source>
        <strain evidence="2 3">Sanger_19</strain>
    </source>
</reference>
<evidence type="ECO:0008006" key="4">
    <source>
        <dbReference type="Google" id="ProtNLM"/>
    </source>
</evidence>
<keyword evidence="1" id="KW-0472">Membrane</keyword>
<keyword evidence="1" id="KW-0812">Transmembrane</keyword>
<gene>
    <name evidence="2" type="ORF">OCV43_10390</name>
</gene>
<accession>A0ABT2SF54</accession>
<name>A0ABT2SF54_9FIRM</name>
<feature type="transmembrane region" description="Helical" evidence="1">
    <location>
        <begin position="86"/>
        <end position="106"/>
    </location>
</feature>
<protein>
    <recommendedName>
        <fullName evidence="4">RDD domain-containing protein</fullName>
    </recommendedName>
</protein>
<comment type="caution">
    <text evidence="2">The sequence shown here is derived from an EMBL/GenBank/DDBJ whole genome shotgun (WGS) entry which is preliminary data.</text>
</comment>
<feature type="transmembrane region" description="Helical" evidence="1">
    <location>
        <begin position="25"/>
        <end position="45"/>
    </location>
</feature>
<proteinExistence type="predicted"/>
<dbReference type="RefSeq" id="WP_117946315.1">
    <property type="nucleotide sequence ID" value="NZ_JAOQKI010000016.1"/>
</dbReference>
<dbReference type="Proteomes" id="UP001209666">
    <property type="component" value="Unassembled WGS sequence"/>
</dbReference>